<dbReference type="Gene3D" id="2.30.130.10">
    <property type="entry name" value="PUA domain"/>
    <property type="match status" value="1"/>
</dbReference>
<dbReference type="InterPro" id="IPR015947">
    <property type="entry name" value="PUA-like_sf"/>
</dbReference>
<accession>A0ABR2MAY3</accession>
<dbReference type="InterPro" id="IPR002478">
    <property type="entry name" value="PUA"/>
</dbReference>
<evidence type="ECO:0000259" key="2">
    <source>
        <dbReference type="Pfam" id="PF01472"/>
    </source>
</evidence>
<dbReference type="SUPFAM" id="SSF88697">
    <property type="entry name" value="PUA domain-like"/>
    <property type="match status" value="1"/>
</dbReference>
<feature type="compositionally biased region" description="Pro residues" evidence="1">
    <location>
        <begin position="107"/>
        <end position="118"/>
    </location>
</feature>
<sequence>MLDELLHFENFIEKGEEVVMITTKGEPIGIGFAKMSSAVMSISTDGTVAKLKRVLMDTNLYARQIQHTGRPSSPHISATASPQPIKAPPADLSRPPPSTASLLLVPLQPPRPHQPFSS</sequence>
<gene>
    <name evidence="3" type="primary">CBF5</name>
    <name evidence="3" type="ORF">KSP40_PGU018547</name>
</gene>
<name>A0ABR2MAY3_9ASPA</name>
<evidence type="ECO:0000313" key="4">
    <source>
        <dbReference type="Proteomes" id="UP001412067"/>
    </source>
</evidence>
<evidence type="ECO:0000313" key="3">
    <source>
        <dbReference type="EMBL" id="KAK8961330.1"/>
    </source>
</evidence>
<feature type="region of interest" description="Disordered" evidence="1">
    <location>
        <begin position="65"/>
        <end position="118"/>
    </location>
</feature>
<dbReference type="EMBL" id="JBBWWR010000009">
    <property type="protein sequence ID" value="KAK8961330.1"/>
    <property type="molecule type" value="Genomic_DNA"/>
</dbReference>
<reference evidence="3 4" key="1">
    <citation type="journal article" date="2022" name="Nat. Plants">
        <title>Genomes of leafy and leafless Platanthera orchids illuminate the evolution of mycoheterotrophy.</title>
        <authorList>
            <person name="Li M.H."/>
            <person name="Liu K.W."/>
            <person name="Li Z."/>
            <person name="Lu H.C."/>
            <person name="Ye Q.L."/>
            <person name="Zhang D."/>
            <person name="Wang J.Y."/>
            <person name="Li Y.F."/>
            <person name="Zhong Z.M."/>
            <person name="Liu X."/>
            <person name="Yu X."/>
            <person name="Liu D.K."/>
            <person name="Tu X.D."/>
            <person name="Liu B."/>
            <person name="Hao Y."/>
            <person name="Liao X.Y."/>
            <person name="Jiang Y.T."/>
            <person name="Sun W.H."/>
            <person name="Chen J."/>
            <person name="Chen Y.Q."/>
            <person name="Ai Y."/>
            <person name="Zhai J.W."/>
            <person name="Wu S.S."/>
            <person name="Zhou Z."/>
            <person name="Hsiao Y.Y."/>
            <person name="Wu W.L."/>
            <person name="Chen Y.Y."/>
            <person name="Lin Y.F."/>
            <person name="Hsu J.L."/>
            <person name="Li C.Y."/>
            <person name="Wang Z.W."/>
            <person name="Zhao X."/>
            <person name="Zhong W.Y."/>
            <person name="Ma X.K."/>
            <person name="Ma L."/>
            <person name="Huang J."/>
            <person name="Chen G.Z."/>
            <person name="Huang M.Z."/>
            <person name="Huang L."/>
            <person name="Peng D.H."/>
            <person name="Luo Y.B."/>
            <person name="Zou S.Q."/>
            <person name="Chen S.P."/>
            <person name="Lan S."/>
            <person name="Tsai W.C."/>
            <person name="Van de Peer Y."/>
            <person name="Liu Z.J."/>
        </authorList>
    </citation>
    <scope>NUCLEOTIDE SEQUENCE [LARGE SCALE GENOMIC DNA]</scope>
    <source>
        <tissue evidence="3">Flower</tissue>
    </source>
</reference>
<dbReference type="PANTHER" id="PTHR23127">
    <property type="entry name" value="CENTROMERE/MICROTUBULE BINDING PROTEIN CBF5"/>
    <property type="match status" value="1"/>
</dbReference>
<feature type="compositionally biased region" description="Polar residues" evidence="1">
    <location>
        <begin position="65"/>
        <end position="82"/>
    </location>
</feature>
<dbReference type="Proteomes" id="UP001412067">
    <property type="component" value="Unassembled WGS sequence"/>
</dbReference>
<keyword evidence="3" id="KW-0687">Ribonucleoprotein</keyword>
<dbReference type="Pfam" id="PF01472">
    <property type="entry name" value="PUA"/>
    <property type="match status" value="1"/>
</dbReference>
<protein>
    <submittedName>
        <fullName evidence="3">H/ACA ribonucleoprotein complex subunit 4</fullName>
    </submittedName>
</protein>
<dbReference type="GO" id="GO:1990904">
    <property type="term" value="C:ribonucleoprotein complex"/>
    <property type="evidence" value="ECO:0007669"/>
    <property type="project" value="UniProtKB-KW"/>
</dbReference>
<organism evidence="3 4">
    <name type="scientific">Platanthera guangdongensis</name>
    <dbReference type="NCBI Taxonomy" id="2320717"/>
    <lineage>
        <taxon>Eukaryota</taxon>
        <taxon>Viridiplantae</taxon>
        <taxon>Streptophyta</taxon>
        <taxon>Embryophyta</taxon>
        <taxon>Tracheophyta</taxon>
        <taxon>Spermatophyta</taxon>
        <taxon>Magnoliopsida</taxon>
        <taxon>Liliopsida</taxon>
        <taxon>Asparagales</taxon>
        <taxon>Orchidaceae</taxon>
        <taxon>Orchidoideae</taxon>
        <taxon>Orchideae</taxon>
        <taxon>Orchidinae</taxon>
        <taxon>Platanthera</taxon>
    </lineage>
</organism>
<dbReference type="InterPro" id="IPR036974">
    <property type="entry name" value="PUA_sf"/>
</dbReference>
<dbReference type="InterPro" id="IPR004802">
    <property type="entry name" value="tRNA_PsdUridine_synth_B_fam"/>
</dbReference>
<proteinExistence type="predicted"/>
<dbReference type="PROSITE" id="PS50890">
    <property type="entry name" value="PUA"/>
    <property type="match status" value="1"/>
</dbReference>
<dbReference type="PANTHER" id="PTHR23127:SF0">
    <property type="entry name" value="H_ACA RIBONUCLEOPROTEIN COMPLEX SUBUNIT DKC1"/>
    <property type="match status" value="1"/>
</dbReference>
<feature type="domain" description="PUA" evidence="2">
    <location>
        <begin position="8"/>
        <end position="55"/>
    </location>
</feature>
<keyword evidence="4" id="KW-1185">Reference proteome</keyword>
<evidence type="ECO:0000256" key="1">
    <source>
        <dbReference type="SAM" id="MobiDB-lite"/>
    </source>
</evidence>
<comment type="caution">
    <text evidence="3">The sequence shown here is derived from an EMBL/GenBank/DDBJ whole genome shotgun (WGS) entry which is preliminary data.</text>
</comment>